<comment type="caution">
    <text evidence="1">The sequence shown here is derived from an EMBL/GenBank/DDBJ whole genome shotgun (WGS) entry which is preliminary data.</text>
</comment>
<reference evidence="1" key="1">
    <citation type="journal article" date="2020" name="mSystems">
        <title>Genome- and Community-Level Interaction Insights into Carbon Utilization and Element Cycling Functions of Hydrothermarchaeota in Hydrothermal Sediment.</title>
        <authorList>
            <person name="Zhou Z."/>
            <person name="Liu Y."/>
            <person name="Xu W."/>
            <person name="Pan J."/>
            <person name="Luo Z.H."/>
            <person name="Li M."/>
        </authorList>
    </citation>
    <scope>NUCLEOTIDE SEQUENCE [LARGE SCALE GENOMIC DNA]</scope>
    <source>
        <strain evidence="1">SpSt-618</strain>
        <strain evidence="2">SpSt-657</strain>
    </source>
</reference>
<dbReference type="SUPFAM" id="SSF57903">
    <property type="entry name" value="FYVE/PHD zinc finger"/>
    <property type="match status" value="1"/>
</dbReference>
<evidence type="ECO:0000313" key="2">
    <source>
        <dbReference type="EMBL" id="HGQ17661.1"/>
    </source>
</evidence>
<evidence type="ECO:0008006" key="3">
    <source>
        <dbReference type="Google" id="ProtNLM"/>
    </source>
</evidence>
<gene>
    <name evidence="1" type="ORF">ENT87_02440</name>
    <name evidence="2" type="ORF">ENU30_01575</name>
</gene>
<name>A0A7J3I6X6_9CREN</name>
<sequence length="94" mass="10411">MTKICAVCGRPAVEEDSVRCAVCGALMHRSCASSDTLTDAEDNKLCPYDAMLAALDWFDAILTEYTDSLSSEQRNEVADRLRSYLDILENRKSA</sequence>
<dbReference type="EMBL" id="DTBZ01000040">
    <property type="protein sequence ID" value="HGQ17661.1"/>
    <property type="molecule type" value="Genomic_DNA"/>
</dbReference>
<dbReference type="AlphaFoldDB" id="A0A7J3I6X6"/>
<evidence type="ECO:0000313" key="1">
    <source>
        <dbReference type="EMBL" id="HGN36393.1"/>
    </source>
</evidence>
<protein>
    <recommendedName>
        <fullName evidence="3">Phorbol-ester/DAG-type domain-containing protein</fullName>
    </recommendedName>
</protein>
<organism evidence="1">
    <name type="scientific">Ignisphaera aggregans</name>
    <dbReference type="NCBI Taxonomy" id="334771"/>
    <lineage>
        <taxon>Archaea</taxon>
        <taxon>Thermoproteota</taxon>
        <taxon>Thermoprotei</taxon>
        <taxon>Desulfurococcales</taxon>
        <taxon>Desulfurococcaceae</taxon>
        <taxon>Ignisphaera</taxon>
    </lineage>
</organism>
<dbReference type="EMBL" id="DTAI01000073">
    <property type="protein sequence ID" value="HGN36393.1"/>
    <property type="molecule type" value="Genomic_DNA"/>
</dbReference>
<dbReference type="InterPro" id="IPR011011">
    <property type="entry name" value="Znf_FYVE_PHD"/>
</dbReference>
<accession>A0A7J3I6X6</accession>
<proteinExistence type="predicted"/>